<accession>A0A146KDC2</accession>
<dbReference type="InterPro" id="IPR041466">
    <property type="entry name" value="Dynein_AAA5_ext"/>
</dbReference>
<gene>
    <name evidence="3" type="ORF">TPC1_13211</name>
</gene>
<keyword evidence="1" id="KW-0812">Transmembrane</keyword>
<proteinExistence type="predicted"/>
<feature type="transmembrane region" description="Helical" evidence="1">
    <location>
        <begin position="23"/>
        <end position="42"/>
    </location>
</feature>
<feature type="non-terminal residue" evidence="3">
    <location>
        <position position="1"/>
    </location>
</feature>
<evidence type="ECO:0000313" key="3">
    <source>
        <dbReference type="EMBL" id="JAP94228.1"/>
    </source>
</evidence>
<dbReference type="EMBL" id="GDID01002378">
    <property type="protein sequence ID" value="JAP94228.1"/>
    <property type="molecule type" value="Transcribed_RNA"/>
</dbReference>
<keyword evidence="1" id="KW-1133">Transmembrane helix</keyword>
<organism evidence="3">
    <name type="scientific">Trepomonas sp. PC1</name>
    <dbReference type="NCBI Taxonomy" id="1076344"/>
    <lineage>
        <taxon>Eukaryota</taxon>
        <taxon>Metamonada</taxon>
        <taxon>Diplomonadida</taxon>
        <taxon>Hexamitidae</taxon>
        <taxon>Hexamitinae</taxon>
        <taxon>Trepomonas</taxon>
    </lineage>
</organism>
<sequence length="111" mass="12712">NKINELAEEHVFKSHEYQAFETMIKSCFVFAFIWAFGGVLAAGQKQARDDFDALVRSIIEEINEEYVLTKTSGKDFSDKSTLFEHVKDQLGFGIQFPLMPNQGSVFDYFVD</sequence>
<dbReference type="Pfam" id="PF17852">
    <property type="entry name" value="Dynein_AAA_lid"/>
    <property type="match status" value="1"/>
</dbReference>
<keyword evidence="1" id="KW-0472">Membrane</keyword>
<evidence type="ECO:0000259" key="2">
    <source>
        <dbReference type="Pfam" id="PF17852"/>
    </source>
</evidence>
<protein>
    <submittedName>
        <fullName evidence="3">Dynein heavy chain</fullName>
    </submittedName>
</protein>
<name>A0A146KDC2_9EUKA</name>
<evidence type="ECO:0000256" key="1">
    <source>
        <dbReference type="SAM" id="Phobius"/>
    </source>
</evidence>
<reference evidence="3" key="1">
    <citation type="submission" date="2015-07" db="EMBL/GenBank/DDBJ databases">
        <title>Adaptation to a free-living lifestyle via gene acquisitions in the diplomonad Trepomonas sp. PC1.</title>
        <authorList>
            <person name="Xu F."/>
            <person name="Jerlstrom-Hultqvist J."/>
            <person name="Kolisko M."/>
            <person name="Simpson A.G.B."/>
            <person name="Roger A.J."/>
            <person name="Svard S.G."/>
            <person name="Andersson J.O."/>
        </authorList>
    </citation>
    <scope>NUCLEOTIDE SEQUENCE</scope>
    <source>
        <strain evidence="3">PC1</strain>
    </source>
</reference>
<dbReference type="AlphaFoldDB" id="A0A146KDC2"/>
<dbReference type="Gene3D" id="1.10.472.130">
    <property type="match status" value="1"/>
</dbReference>
<feature type="non-terminal residue" evidence="3">
    <location>
        <position position="111"/>
    </location>
</feature>
<feature type="domain" description="Dynein heavy chain AAA 5 extension" evidence="2">
    <location>
        <begin position="5"/>
        <end position="111"/>
    </location>
</feature>